<accession>A0A183SQI5</accession>
<evidence type="ECO:0000313" key="1">
    <source>
        <dbReference type="EMBL" id="VDL92868.1"/>
    </source>
</evidence>
<keyword evidence="2" id="KW-1185">Reference proteome</keyword>
<proteinExistence type="predicted"/>
<evidence type="ECO:0000313" key="3">
    <source>
        <dbReference type="WBParaSite" id="SSLN_0000668901-mRNA-1"/>
    </source>
</evidence>
<dbReference type="OrthoDB" id="10070415at2759"/>
<reference evidence="3" key="1">
    <citation type="submission" date="2016-06" db="UniProtKB">
        <authorList>
            <consortium name="WormBaseParasite"/>
        </authorList>
    </citation>
    <scope>IDENTIFICATION</scope>
</reference>
<name>A0A183SQI5_SCHSO</name>
<gene>
    <name evidence="1" type="ORF">SSLN_LOCUS6483</name>
</gene>
<sequence length="84" mass="9738">MWRQGQFPQAFKDATIVQQPCDNHGHISLLNAAKKAFKRTLHNRPNGHLEQGLLSEIQGGFQRHRRTSDMNFTAHQLQQKCQEM</sequence>
<dbReference type="AlphaFoldDB" id="A0A183SQI5"/>
<reference evidence="1 2" key="2">
    <citation type="submission" date="2018-11" db="EMBL/GenBank/DDBJ databases">
        <authorList>
            <consortium name="Pathogen Informatics"/>
        </authorList>
    </citation>
    <scope>NUCLEOTIDE SEQUENCE [LARGE SCALE GENOMIC DNA]</scope>
    <source>
        <strain evidence="1 2">NST_G2</strain>
    </source>
</reference>
<dbReference type="Proteomes" id="UP000275846">
    <property type="component" value="Unassembled WGS sequence"/>
</dbReference>
<dbReference type="WBParaSite" id="SSLN_0000668901-mRNA-1">
    <property type="protein sequence ID" value="SSLN_0000668901-mRNA-1"/>
    <property type="gene ID" value="SSLN_0000668901"/>
</dbReference>
<evidence type="ECO:0000313" key="2">
    <source>
        <dbReference type="Proteomes" id="UP000275846"/>
    </source>
</evidence>
<protein>
    <submittedName>
        <fullName evidence="3">Transposase</fullName>
    </submittedName>
</protein>
<organism evidence="3">
    <name type="scientific">Schistocephalus solidus</name>
    <name type="common">Tapeworm</name>
    <dbReference type="NCBI Taxonomy" id="70667"/>
    <lineage>
        <taxon>Eukaryota</taxon>
        <taxon>Metazoa</taxon>
        <taxon>Spiralia</taxon>
        <taxon>Lophotrochozoa</taxon>
        <taxon>Platyhelminthes</taxon>
        <taxon>Cestoda</taxon>
        <taxon>Eucestoda</taxon>
        <taxon>Diphyllobothriidea</taxon>
        <taxon>Diphyllobothriidae</taxon>
        <taxon>Schistocephalus</taxon>
    </lineage>
</organism>
<dbReference type="EMBL" id="UYSU01033708">
    <property type="protein sequence ID" value="VDL92868.1"/>
    <property type="molecule type" value="Genomic_DNA"/>
</dbReference>